<evidence type="ECO:0000313" key="4">
    <source>
        <dbReference type="Proteomes" id="UP000019249"/>
    </source>
</evidence>
<dbReference type="RefSeq" id="WP_149023028.1">
    <property type="nucleotide sequence ID" value="NZ_AODF01000028.1"/>
</dbReference>
<gene>
    <name evidence="3" type="ORF">MFLO_12086</name>
</gene>
<dbReference type="PANTHER" id="PTHR46558">
    <property type="entry name" value="TRACRIPTIONAL REGULATORY PROTEIN-RELATED-RELATED"/>
    <property type="match status" value="1"/>
</dbReference>
<dbReference type="CDD" id="cd00093">
    <property type="entry name" value="HTH_XRE"/>
    <property type="match status" value="1"/>
</dbReference>
<reference evidence="3 4" key="1">
    <citation type="journal article" date="2014" name="Int. J. Syst. Evol. Microbiol.">
        <title>Listeria floridensis sp. nov., Listeria aquatica sp. nov., Listeria cornellensis sp. nov., Listeria riparia sp. nov. and Listeria grandensis sp. nov., from agricultural and natural environments.</title>
        <authorList>
            <person name="den Bakker H.C."/>
            <person name="Warchocki S."/>
            <person name="Wright E.M."/>
            <person name="Allred A.F."/>
            <person name="Ahlstrom C."/>
            <person name="Manuel C.S."/>
            <person name="Stasiewicz M.J."/>
            <person name="Burrell A."/>
            <person name="Roof S."/>
            <person name="Strawn L."/>
            <person name="Fortes E.D."/>
            <person name="Nightingale K.K."/>
            <person name="Kephart D."/>
            <person name="Wiedmann M."/>
        </authorList>
    </citation>
    <scope>NUCLEOTIDE SEQUENCE [LARGE SCALE GENOMIC DNA]</scope>
    <source>
        <strain evidence="3 4">FSL S10-1187</strain>
    </source>
</reference>
<name>A0ABN0RD12_9LIST</name>
<feature type="domain" description="HTH cro/C1-type" evidence="2">
    <location>
        <begin position="6"/>
        <end position="60"/>
    </location>
</feature>
<dbReference type="InterPro" id="IPR010982">
    <property type="entry name" value="Lambda_DNA-bd_dom_sf"/>
</dbReference>
<dbReference type="EMBL" id="AODF01000028">
    <property type="protein sequence ID" value="EUJ28485.1"/>
    <property type="molecule type" value="Genomic_DNA"/>
</dbReference>
<dbReference type="Proteomes" id="UP000019249">
    <property type="component" value="Unassembled WGS sequence"/>
</dbReference>
<organism evidence="3 4">
    <name type="scientific">Listeria floridensis FSL S10-1187</name>
    <dbReference type="NCBI Taxonomy" id="1265817"/>
    <lineage>
        <taxon>Bacteria</taxon>
        <taxon>Bacillati</taxon>
        <taxon>Bacillota</taxon>
        <taxon>Bacilli</taxon>
        <taxon>Bacillales</taxon>
        <taxon>Listeriaceae</taxon>
        <taxon>Listeria</taxon>
    </lineage>
</organism>
<dbReference type="PANTHER" id="PTHR46558:SF11">
    <property type="entry name" value="HTH-TYPE TRANSCRIPTIONAL REGULATOR XRE"/>
    <property type="match status" value="1"/>
</dbReference>
<accession>A0ABN0RD12</accession>
<protein>
    <submittedName>
        <fullName evidence="3">HTH-type transcriptional regulator</fullName>
    </submittedName>
</protein>
<dbReference type="Gene3D" id="1.10.260.40">
    <property type="entry name" value="lambda repressor-like DNA-binding domains"/>
    <property type="match status" value="1"/>
</dbReference>
<evidence type="ECO:0000313" key="3">
    <source>
        <dbReference type="EMBL" id="EUJ28485.1"/>
    </source>
</evidence>
<keyword evidence="4" id="KW-1185">Reference proteome</keyword>
<keyword evidence="1" id="KW-0238">DNA-binding</keyword>
<dbReference type="Pfam" id="PF01381">
    <property type="entry name" value="HTH_3"/>
    <property type="match status" value="1"/>
</dbReference>
<evidence type="ECO:0000256" key="1">
    <source>
        <dbReference type="ARBA" id="ARBA00023125"/>
    </source>
</evidence>
<comment type="caution">
    <text evidence="3">The sequence shown here is derived from an EMBL/GenBank/DDBJ whole genome shotgun (WGS) entry which is preliminary data.</text>
</comment>
<dbReference type="SUPFAM" id="SSF47413">
    <property type="entry name" value="lambda repressor-like DNA-binding domains"/>
    <property type="match status" value="1"/>
</dbReference>
<dbReference type="InterPro" id="IPR001387">
    <property type="entry name" value="Cro/C1-type_HTH"/>
</dbReference>
<proteinExistence type="predicted"/>
<evidence type="ECO:0000259" key="2">
    <source>
        <dbReference type="PROSITE" id="PS50943"/>
    </source>
</evidence>
<dbReference type="SMART" id="SM00530">
    <property type="entry name" value="HTH_XRE"/>
    <property type="match status" value="1"/>
</dbReference>
<sequence>MFANKIKNLRKIENLTQKQLAEKIGVTRNTLANYEIGRREPDFATLTKIADHFQVSTDFLLDRNIRSINANKEESFTAQLDRKEDAKRLSSAEIKKKQSPF</sequence>
<dbReference type="PROSITE" id="PS50943">
    <property type="entry name" value="HTH_CROC1"/>
    <property type="match status" value="1"/>
</dbReference>